<keyword evidence="4" id="KW-1185">Reference proteome</keyword>
<dbReference type="PANTHER" id="PTHR47510">
    <property type="entry name" value="REVERSE TRANSCRIPTASE DOMAIN-CONTAINING PROTEIN"/>
    <property type="match status" value="1"/>
</dbReference>
<dbReference type="SUPFAM" id="SSF56219">
    <property type="entry name" value="DNase I-like"/>
    <property type="match status" value="1"/>
</dbReference>
<dbReference type="AlphaFoldDB" id="A0A6A4V1V8"/>
<evidence type="ECO:0008006" key="5">
    <source>
        <dbReference type="Google" id="ProtNLM"/>
    </source>
</evidence>
<feature type="compositionally biased region" description="Polar residues" evidence="2">
    <location>
        <begin position="18"/>
        <end position="27"/>
    </location>
</feature>
<proteinExistence type="predicted"/>
<organism evidence="3 4">
    <name type="scientific">Amphibalanus amphitrite</name>
    <name type="common">Striped barnacle</name>
    <name type="synonym">Balanus amphitrite</name>
    <dbReference type="NCBI Taxonomy" id="1232801"/>
    <lineage>
        <taxon>Eukaryota</taxon>
        <taxon>Metazoa</taxon>
        <taxon>Ecdysozoa</taxon>
        <taxon>Arthropoda</taxon>
        <taxon>Crustacea</taxon>
        <taxon>Multicrustacea</taxon>
        <taxon>Cirripedia</taxon>
        <taxon>Thoracica</taxon>
        <taxon>Thoracicalcarea</taxon>
        <taxon>Balanomorpha</taxon>
        <taxon>Balanoidea</taxon>
        <taxon>Balanidae</taxon>
        <taxon>Amphibalaninae</taxon>
        <taxon>Amphibalanus</taxon>
    </lineage>
</organism>
<reference evidence="3 4" key="1">
    <citation type="submission" date="2019-07" db="EMBL/GenBank/DDBJ databases">
        <title>Draft genome assembly of a fouling barnacle, Amphibalanus amphitrite (Darwin, 1854): The first reference genome for Thecostraca.</title>
        <authorList>
            <person name="Kim W."/>
        </authorList>
    </citation>
    <scope>NUCLEOTIDE SEQUENCE [LARGE SCALE GENOMIC DNA]</scope>
    <source>
        <strain evidence="3">SNU_AA5</strain>
        <tissue evidence="3">Soma without cirri and trophi</tissue>
    </source>
</reference>
<sequence length="596" mass="66958">MSIRQLPQDETETRTKHPTSSQTQTSENCEKLSHEELLVPRIDSDDPSIEAIWVSVSIRGGRAATIGAAYRPPDAPMVPALDSLQQQLCQVKSLGKSLYLLGDMNLDVSRPEARGVHRYLQLLDELQLHQLVRETTHPSPTPTTLDHVITNVPPERSSTIVVDDDISDHLPIIVSTAVPKPRRVTRTYTCRPWHRADWDAMCLDLLLSDWMEFDGATDVNELLDIFMRIWNSSVDKHVPERKMASDRGDFEALQRRVVELEARVAALELGGASGAQPAWDVPDGSPPDKLRSPDPAGSPDVLRELLGSPVPTEMWDADDWTAADTEVHPDWKLALLCLANVDKGQFNRQLLNVNWASVYTAAGPEEKWTAFINIFKPLLDLTAPERRVVLRPEGAPPVSRDTRHLLTQRRTALSAGRHQEYKELNRLSRAAIRADCRRDLQEKLHRSGPGNMWRVLRPIIGSKKSSSGISRITADTLNEYYTSVARDLASTLPAPSKSVPIRLPRVTSGALRIQPVSMETLWTIVQVTEEALKRALMACFSDNEIRKSLRDIFREELESRDKEIKQLKEQVNEQKKSLKLKLTRLTTSSSTRVATA</sequence>
<feature type="region of interest" description="Disordered" evidence="2">
    <location>
        <begin position="1"/>
        <end position="31"/>
    </location>
</feature>
<evidence type="ECO:0000313" key="4">
    <source>
        <dbReference type="Proteomes" id="UP000440578"/>
    </source>
</evidence>
<accession>A0A6A4V1V8</accession>
<gene>
    <name evidence="3" type="ORF">FJT64_011479</name>
</gene>
<keyword evidence="1" id="KW-0175">Coiled coil</keyword>
<evidence type="ECO:0000256" key="1">
    <source>
        <dbReference type="SAM" id="Coils"/>
    </source>
</evidence>
<dbReference type="Proteomes" id="UP000440578">
    <property type="component" value="Unassembled WGS sequence"/>
</dbReference>
<dbReference type="OrthoDB" id="10066957at2759"/>
<comment type="caution">
    <text evidence="3">The sequence shown here is derived from an EMBL/GenBank/DDBJ whole genome shotgun (WGS) entry which is preliminary data.</text>
</comment>
<feature type="coiled-coil region" evidence="1">
    <location>
        <begin position="550"/>
        <end position="588"/>
    </location>
</feature>
<dbReference type="EMBL" id="VIIS01001967">
    <property type="protein sequence ID" value="KAF0290267.1"/>
    <property type="molecule type" value="Genomic_DNA"/>
</dbReference>
<dbReference type="PANTHER" id="PTHR47510:SF3">
    <property type="entry name" value="ENDO_EXONUCLEASE_PHOSPHATASE DOMAIN-CONTAINING PROTEIN"/>
    <property type="match status" value="1"/>
</dbReference>
<evidence type="ECO:0000313" key="3">
    <source>
        <dbReference type="EMBL" id="KAF0290267.1"/>
    </source>
</evidence>
<name>A0A6A4V1V8_AMPAM</name>
<feature type="region of interest" description="Disordered" evidence="2">
    <location>
        <begin position="275"/>
        <end position="300"/>
    </location>
</feature>
<evidence type="ECO:0000256" key="2">
    <source>
        <dbReference type="SAM" id="MobiDB-lite"/>
    </source>
</evidence>
<protein>
    <recommendedName>
        <fullName evidence="5">Endonuclease/exonuclease/phosphatase domain-containing protein</fullName>
    </recommendedName>
</protein>
<dbReference type="Gene3D" id="3.60.10.10">
    <property type="entry name" value="Endonuclease/exonuclease/phosphatase"/>
    <property type="match status" value="1"/>
</dbReference>
<dbReference type="InterPro" id="IPR036691">
    <property type="entry name" value="Endo/exonu/phosph_ase_sf"/>
</dbReference>